<protein>
    <recommendedName>
        <fullName evidence="3">DUF892 family protein</fullName>
    </recommendedName>
</protein>
<accession>A0AAU7CCK2</accession>
<reference evidence="2" key="1">
    <citation type="submission" date="2024-05" db="EMBL/GenBank/DDBJ databases">
        <title>Planctomycetes of the genus Singulisphaera possess chitinolytic capabilities.</title>
        <authorList>
            <person name="Ivanova A."/>
        </authorList>
    </citation>
    <scope>NUCLEOTIDE SEQUENCE</scope>
    <source>
        <strain evidence="2">Ch08T</strain>
    </source>
</reference>
<evidence type="ECO:0008006" key="3">
    <source>
        <dbReference type="Google" id="ProtNLM"/>
    </source>
</evidence>
<evidence type="ECO:0000256" key="1">
    <source>
        <dbReference type="SAM" id="Coils"/>
    </source>
</evidence>
<proteinExistence type="predicted"/>
<dbReference type="AlphaFoldDB" id="A0AAU7CCK2"/>
<name>A0AAU7CCK2_9BACT</name>
<dbReference type="RefSeq" id="WP_406695594.1">
    <property type="nucleotide sequence ID" value="NZ_CP155447.1"/>
</dbReference>
<keyword evidence="1" id="KW-0175">Coiled coil</keyword>
<sequence length="165" mass="18502">MAENHLATYLNDHLSGSEVALGLLEHINRMHAGESVARFATELRDEITADRHELESLMARLEIAESRPRKAAAWMSEKLTELKLRMDDRSGGPLQQLEIWDALSIGIEGKRLLWRALAEAATLRSELMGPDYHLLEGRAEDQRRNVEKVRLEAAKEALGPIPSTG</sequence>
<gene>
    <name evidence="2" type="ORF">V5E97_31755</name>
</gene>
<feature type="coiled-coil region" evidence="1">
    <location>
        <begin position="40"/>
        <end position="67"/>
    </location>
</feature>
<organism evidence="2">
    <name type="scientific">Singulisphaera sp. Ch08</name>
    <dbReference type="NCBI Taxonomy" id="3120278"/>
    <lineage>
        <taxon>Bacteria</taxon>
        <taxon>Pseudomonadati</taxon>
        <taxon>Planctomycetota</taxon>
        <taxon>Planctomycetia</taxon>
        <taxon>Isosphaerales</taxon>
        <taxon>Isosphaeraceae</taxon>
        <taxon>Singulisphaera</taxon>
    </lineage>
</organism>
<dbReference type="EMBL" id="CP155447">
    <property type="protein sequence ID" value="XBH02853.1"/>
    <property type="molecule type" value="Genomic_DNA"/>
</dbReference>
<evidence type="ECO:0000313" key="2">
    <source>
        <dbReference type="EMBL" id="XBH02853.1"/>
    </source>
</evidence>